<feature type="signal peptide" evidence="1">
    <location>
        <begin position="1"/>
        <end position="19"/>
    </location>
</feature>
<evidence type="ECO:0000256" key="1">
    <source>
        <dbReference type="SAM" id="SignalP"/>
    </source>
</evidence>
<reference evidence="3 4" key="1">
    <citation type="submission" date="2024-01" db="EMBL/GenBank/DDBJ databases">
        <title>The genome of the rayed Mediterranean limpet Patella caerulea (Linnaeus, 1758).</title>
        <authorList>
            <person name="Anh-Thu Weber A."/>
            <person name="Halstead-Nussloch G."/>
        </authorList>
    </citation>
    <scope>NUCLEOTIDE SEQUENCE [LARGE SCALE GENOMIC DNA]</scope>
    <source>
        <strain evidence="3">AATW-2023a</strain>
        <tissue evidence="3">Whole specimen</tissue>
    </source>
</reference>
<name>A0AAN8JH73_PATCE</name>
<sequence>METPWTGICAFLLFEVCFSLRVFTSTISNQAFPLARKGLTVTNITQLRFKLKACGPAHLILQKEDRVDFNTYGSWTFVLGSGGNARSEIRSAVFGPLYDPHYEALLDCNEFRPFWIRWKGGMLELGKGSEFGTDRISLHTIAPVEFNYAFLVTGWGKTGCWDVDTGLTMLASTWKKLPGNTKLFGAKVFGYHTRSPKECNLKCVISTEDYLPCGCVEYSYNKLTKQCLVVDESDDVILVDEASWKTWKLM</sequence>
<feature type="chain" id="PRO_5043027031" description="Farnesoic acid O-methyl transferase domain-containing protein" evidence="1">
    <location>
        <begin position="20"/>
        <end position="250"/>
    </location>
</feature>
<keyword evidence="1" id="KW-0732">Signal</keyword>
<proteinExistence type="predicted"/>
<protein>
    <recommendedName>
        <fullName evidence="2">Farnesoic acid O-methyl transferase domain-containing protein</fullName>
    </recommendedName>
</protein>
<feature type="domain" description="Farnesoic acid O-methyl transferase" evidence="2">
    <location>
        <begin position="42"/>
        <end position="164"/>
    </location>
</feature>
<evidence type="ECO:0000259" key="2">
    <source>
        <dbReference type="Pfam" id="PF12248"/>
    </source>
</evidence>
<organism evidence="3 4">
    <name type="scientific">Patella caerulea</name>
    <name type="common">Rayed Mediterranean limpet</name>
    <dbReference type="NCBI Taxonomy" id="87958"/>
    <lineage>
        <taxon>Eukaryota</taxon>
        <taxon>Metazoa</taxon>
        <taxon>Spiralia</taxon>
        <taxon>Lophotrochozoa</taxon>
        <taxon>Mollusca</taxon>
        <taxon>Gastropoda</taxon>
        <taxon>Patellogastropoda</taxon>
        <taxon>Patelloidea</taxon>
        <taxon>Patellidae</taxon>
        <taxon>Patella</taxon>
    </lineage>
</organism>
<comment type="caution">
    <text evidence="3">The sequence shown here is derived from an EMBL/GenBank/DDBJ whole genome shotgun (WGS) entry which is preliminary data.</text>
</comment>
<dbReference type="Proteomes" id="UP001347796">
    <property type="component" value="Unassembled WGS sequence"/>
</dbReference>
<dbReference type="InterPro" id="IPR022041">
    <property type="entry name" value="Methyltransf_FA"/>
</dbReference>
<keyword evidence="4" id="KW-1185">Reference proteome</keyword>
<dbReference type="AlphaFoldDB" id="A0AAN8JH73"/>
<evidence type="ECO:0000313" key="3">
    <source>
        <dbReference type="EMBL" id="KAK6174023.1"/>
    </source>
</evidence>
<gene>
    <name evidence="3" type="ORF">SNE40_017375</name>
</gene>
<dbReference type="Pfam" id="PF12248">
    <property type="entry name" value="Methyltransf_FA"/>
    <property type="match status" value="1"/>
</dbReference>
<dbReference type="EMBL" id="JAZGQO010000011">
    <property type="protein sequence ID" value="KAK6174023.1"/>
    <property type="molecule type" value="Genomic_DNA"/>
</dbReference>
<evidence type="ECO:0000313" key="4">
    <source>
        <dbReference type="Proteomes" id="UP001347796"/>
    </source>
</evidence>
<accession>A0AAN8JH73</accession>